<gene>
    <name evidence="1" type="ORF">FHD67_02785</name>
</gene>
<sequence length="135" mass="15430">MNKDILLSSSQQLDVTSNLYSSESWHEENLTPPAPITKGNLVFPPYNFNYRLTITHDGTPSLQDSLPDDTTLFCLPYDFNGNLIKFEPEVFSSAWAYLYFSRSATLDSFTEFREATLRKPPAPEANQWKPPERSC</sequence>
<name>A0A5C4RAL3_9RHOB</name>
<keyword evidence="2" id="KW-1185">Reference proteome</keyword>
<dbReference type="RefSeq" id="WP_139597744.1">
    <property type="nucleotide sequence ID" value="NZ_VDDC01000005.1"/>
</dbReference>
<dbReference type="AlphaFoldDB" id="A0A5C4RAL3"/>
<accession>A0A5C4RAL3</accession>
<reference evidence="1 2" key="1">
    <citation type="submission" date="2019-06" db="EMBL/GenBank/DDBJ databases">
        <authorList>
            <person name="Li J."/>
        </authorList>
    </citation>
    <scope>NUCLEOTIDE SEQUENCE [LARGE SCALE GENOMIC DNA]</scope>
    <source>
        <strain evidence="1 2">CGMCC 1.8012</strain>
    </source>
</reference>
<evidence type="ECO:0000313" key="1">
    <source>
        <dbReference type="EMBL" id="TNH40959.1"/>
    </source>
</evidence>
<organism evidence="1 2">
    <name type="scientific">Paracoccus haeundaensis</name>
    <dbReference type="NCBI Taxonomy" id="225362"/>
    <lineage>
        <taxon>Bacteria</taxon>
        <taxon>Pseudomonadati</taxon>
        <taxon>Pseudomonadota</taxon>
        <taxon>Alphaproteobacteria</taxon>
        <taxon>Rhodobacterales</taxon>
        <taxon>Paracoccaceae</taxon>
        <taxon>Paracoccus</taxon>
    </lineage>
</organism>
<dbReference type="Proteomes" id="UP000304880">
    <property type="component" value="Unassembled WGS sequence"/>
</dbReference>
<proteinExistence type="predicted"/>
<comment type="caution">
    <text evidence="1">The sequence shown here is derived from an EMBL/GenBank/DDBJ whole genome shotgun (WGS) entry which is preliminary data.</text>
</comment>
<dbReference type="EMBL" id="VDDC01000005">
    <property type="protein sequence ID" value="TNH40959.1"/>
    <property type="molecule type" value="Genomic_DNA"/>
</dbReference>
<evidence type="ECO:0000313" key="2">
    <source>
        <dbReference type="Proteomes" id="UP000304880"/>
    </source>
</evidence>
<protein>
    <submittedName>
        <fullName evidence="1">Uncharacterized protein</fullName>
    </submittedName>
</protein>